<dbReference type="SUPFAM" id="SSF46689">
    <property type="entry name" value="Homeodomain-like"/>
    <property type="match status" value="1"/>
</dbReference>
<dbReference type="InterPro" id="IPR009057">
    <property type="entry name" value="Homeodomain-like_sf"/>
</dbReference>
<organism evidence="1 3">
    <name type="scientific">Gardnerella vaginalis</name>
    <dbReference type="NCBI Taxonomy" id="2702"/>
    <lineage>
        <taxon>Bacteria</taxon>
        <taxon>Bacillati</taxon>
        <taxon>Actinomycetota</taxon>
        <taxon>Actinomycetes</taxon>
        <taxon>Bifidobacteriales</taxon>
        <taxon>Bifidobacteriaceae</taxon>
        <taxon>Gardnerella</taxon>
    </lineage>
</organism>
<dbReference type="PANTHER" id="PTHR33795">
    <property type="entry name" value="INSERTION ELEMENT IS150 PROTEIN INSJ"/>
    <property type="match status" value="1"/>
</dbReference>
<evidence type="ECO:0000313" key="3">
    <source>
        <dbReference type="Proteomes" id="UP000258533"/>
    </source>
</evidence>
<dbReference type="AlphaFoldDB" id="A0A3E1IVP9"/>
<dbReference type="InterPro" id="IPR052057">
    <property type="entry name" value="IS150/IS1296_orfA-like"/>
</dbReference>
<accession>A0A3E1IVP9</accession>
<gene>
    <name evidence="1" type="ORF">AXE73_00010</name>
    <name evidence="2" type="ORF">AXE73_01665</name>
</gene>
<comment type="caution">
    <text evidence="1">The sequence shown here is derived from an EMBL/GenBank/DDBJ whole genome shotgun (WGS) entry which is preliminary data.</text>
</comment>
<dbReference type="EMBL" id="LRTT01000001">
    <property type="protein sequence ID" value="RFD77056.1"/>
    <property type="molecule type" value="Genomic_DNA"/>
</dbReference>
<dbReference type="Proteomes" id="UP000258533">
    <property type="component" value="Unassembled WGS sequence"/>
</dbReference>
<evidence type="ECO:0008006" key="4">
    <source>
        <dbReference type="Google" id="ProtNLM"/>
    </source>
</evidence>
<evidence type="ECO:0000313" key="1">
    <source>
        <dbReference type="EMBL" id="RFD77056.1"/>
    </source>
</evidence>
<dbReference type="EMBL" id="LRTT01000001">
    <property type="protein sequence ID" value="RFD77341.1"/>
    <property type="molecule type" value="Genomic_DNA"/>
</dbReference>
<name>A0A3E1IVP9_GARVA</name>
<sequence length="192" mass="22790">MSTSKYSYEFKIMCVDLYRQNRELPTPDTTTRKSFRGMVSYWSRLVEANGIEVLKPNVKYKRWNPKEELFLVNQVLSGKNMNQVAIENGLMISQVKRCVQIYETEGYIGLVKHTRKKPVKEPRMNSKNRKNVDPLTMSEREELKFLREENEYLKAENAIIKKLTALRREKWESRLKAKKQNQLNNLLNRDIS</sequence>
<reference evidence="1 3" key="1">
    <citation type="submission" date="2016-02" db="EMBL/GenBank/DDBJ databases">
        <title>Gardnerella vaginalis Subgroups Defined by cpn60 Sequencing and Sialidase Activity in Isolates from Canada, Belgium and Kenya.</title>
        <authorList>
            <person name="Schellenberg J."/>
            <person name="Paramel Jayaprakash T."/>
            <person name="Withana Gamage N."/>
            <person name="Patterson M.H."/>
            <person name="Vaneechoutte M."/>
            <person name="Hill J.E."/>
        </authorList>
    </citation>
    <scope>NUCLEOTIDE SEQUENCE [LARGE SCALE GENOMIC DNA]</scope>
    <source>
        <strain evidence="1 3">N144</strain>
    </source>
</reference>
<dbReference type="PANTHER" id="PTHR33795:SF1">
    <property type="entry name" value="INSERTION ELEMENT IS150 PROTEIN INSJ"/>
    <property type="match status" value="1"/>
</dbReference>
<evidence type="ECO:0000313" key="2">
    <source>
        <dbReference type="EMBL" id="RFD77341.1"/>
    </source>
</evidence>
<dbReference type="RefSeq" id="WP_115794309.1">
    <property type="nucleotide sequence ID" value="NZ_LGPA01000007.1"/>
</dbReference>
<proteinExistence type="predicted"/>
<protein>
    <recommendedName>
        <fullName evidence="4">Transposase</fullName>
    </recommendedName>
</protein>